<dbReference type="AlphaFoldDB" id="Q3JBM5"/>
<dbReference type="Proteomes" id="UP000006838">
    <property type="component" value="Chromosome"/>
</dbReference>
<protein>
    <recommendedName>
        <fullName evidence="3">ABC transporter substrate-binding protein</fullName>
    </recommendedName>
</protein>
<organism evidence="1 2">
    <name type="scientific">Nitrosococcus oceani (strain ATCC 19707 / BCRC 17464 / JCM 30415 / NCIMB 11848 / C-107)</name>
    <dbReference type="NCBI Taxonomy" id="323261"/>
    <lineage>
        <taxon>Bacteria</taxon>
        <taxon>Pseudomonadati</taxon>
        <taxon>Pseudomonadota</taxon>
        <taxon>Gammaproteobacteria</taxon>
        <taxon>Chromatiales</taxon>
        <taxon>Chromatiaceae</taxon>
        <taxon>Nitrosococcus</taxon>
    </lineage>
</organism>
<dbReference type="InParanoid" id="Q3JBM5"/>
<dbReference type="Gene3D" id="3.40.50.2300">
    <property type="match status" value="1"/>
</dbReference>
<proteinExistence type="predicted"/>
<dbReference type="STRING" id="323261.Noc_1270"/>
<dbReference type="PANTHER" id="PTHR35271:SF1">
    <property type="entry name" value="ABC TRANSPORTER, SUBSTRATE-BINDING LIPOPROTEIN"/>
    <property type="match status" value="1"/>
</dbReference>
<dbReference type="Pfam" id="PF04392">
    <property type="entry name" value="ABC_sub_bind"/>
    <property type="match status" value="1"/>
</dbReference>
<dbReference type="SUPFAM" id="SSF53822">
    <property type="entry name" value="Periplasmic binding protein-like I"/>
    <property type="match status" value="1"/>
</dbReference>
<reference evidence="2" key="1">
    <citation type="journal article" date="2006" name="Appl. Environ. Microbiol.">
        <title>Complete genome sequence of the marine, chemolithoautotrophic, ammonia-oxidizing bacterium Nitrosococcus oceani ATCC 19707.</title>
        <authorList>
            <person name="Klotz M.G."/>
            <person name="Arp D.J."/>
            <person name="Chain P.S.G."/>
            <person name="El-Sheikh A.F."/>
            <person name="Hauser L.J."/>
            <person name="Hommes N.G."/>
            <person name="Larimer F.W."/>
            <person name="Malfatti S.A."/>
            <person name="Norton J.M."/>
            <person name="Poret-Peterson A.T."/>
            <person name="Vergez L.M."/>
            <person name="Ward B.B."/>
        </authorList>
    </citation>
    <scope>NUCLEOTIDE SEQUENCE [LARGE SCALE GENOMIC DNA]</scope>
    <source>
        <strain evidence="2">ATCC 19707 / BCRC 17464 / NCIMB 11848 / C-107</strain>
    </source>
</reference>
<evidence type="ECO:0000313" key="1">
    <source>
        <dbReference type="EMBL" id="ABA57771.1"/>
    </source>
</evidence>
<keyword evidence="2" id="KW-1185">Reference proteome</keyword>
<evidence type="ECO:0008006" key="3">
    <source>
        <dbReference type="Google" id="ProtNLM"/>
    </source>
</evidence>
<dbReference type="eggNOG" id="COG2984">
    <property type="taxonomic scope" value="Bacteria"/>
</dbReference>
<name>Q3JBM5_NITOC</name>
<accession>Q3JBM5</accession>
<dbReference type="EMBL" id="CP000127">
    <property type="protein sequence ID" value="ABA57771.1"/>
    <property type="molecule type" value="Genomic_DNA"/>
</dbReference>
<dbReference type="InterPro" id="IPR007487">
    <property type="entry name" value="ABC_transpt-TYRBP-like"/>
</dbReference>
<sequence>MADSPAIAVIYPDIREPYRGIFLKIIKGIENKLKKTVKIYPLEKDYDIEAVKYYLRKAQIQGVIVLGSRGLSAAKDLQFMFHVVVGAVLISPNGEDLTGISLTPDPAILFQKLLEIDPRIKRITLIYNRDQTEWLIERAVKAARFYSIEINTFPVENIREAATLYRDILQHLEEGKDAIWLPQDSTIDEQAILPLILKKSWERNLAVFSSNLAHIPRGALFALYPDNERMGQSLAALALEEIKNNKRSIGIIPLRDLLTAVNTRTADHLGLNLTSRMKQNFDLSFPAR</sequence>
<evidence type="ECO:0000313" key="2">
    <source>
        <dbReference type="Proteomes" id="UP000006838"/>
    </source>
</evidence>
<dbReference type="PANTHER" id="PTHR35271">
    <property type="entry name" value="ABC TRANSPORTER, SUBSTRATE-BINDING LIPOPROTEIN-RELATED"/>
    <property type="match status" value="1"/>
</dbReference>
<gene>
    <name evidence="1" type="ordered locus">Noc_1270</name>
</gene>
<dbReference type="HOGENOM" id="CLU_852398_0_0_6"/>
<dbReference type="KEGG" id="noc:Noc_1270"/>
<dbReference type="InterPro" id="IPR028082">
    <property type="entry name" value="Peripla_BP_I"/>
</dbReference>